<evidence type="ECO:0000313" key="2">
    <source>
        <dbReference type="EMBL" id="KZV93070.1"/>
    </source>
</evidence>
<evidence type="ECO:0000256" key="1">
    <source>
        <dbReference type="SAM" id="MobiDB-lite"/>
    </source>
</evidence>
<sequence>MSSATYGRFTFLSSTLRTTCATCKGAITPEDLAFGSQASPARFEHWRCVTTDDRRAMAAVAMTPGFGSLDSQMQAQILDDVATAQLTSMSTFGSNESISDALALPQTPLPGGFMDTYALLALQGFGLQQAVVASPPRPEGTMAPRAAFKREYDGKAPSPSSLPALTPLSNRLLACIRSQTQETQFSTRDSSDRDALSASAGNGTGKTTASRSALDQAGARFDEALSRAVRAATGEVSTPSATPAPDVLAAAVVLSDEHADTATPTIHVSSATA</sequence>
<accession>A0A165I8Z7</accession>
<dbReference type="Proteomes" id="UP000077266">
    <property type="component" value="Unassembled WGS sequence"/>
</dbReference>
<reference evidence="2 3" key="1">
    <citation type="journal article" date="2016" name="Mol. Biol. Evol.">
        <title>Comparative Genomics of Early-Diverging Mushroom-Forming Fungi Provides Insights into the Origins of Lignocellulose Decay Capabilities.</title>
        <authorList>
            <person name="Nagy L.G."/>
            <person name="Riley R."/>
            <person name="Tritt A."/>
            <person name="Adam C."/>
            <person name="Daum C."/>
            <person name="Floudas D."/>
            <person name="Sun H."/>
            <person name="Yadav J.S."/>
            <person name="Pangilinan J."/>
            <person name="Larsson K.H."/>
            <person name="Matsuura K."/>
            <person name="Barry K."/>
            <person name="Labutti K."/>
            <person name="Kuo R."/>
            <person name="Ohm R.A."/>
            <person name="Bhattacharya S.S."/>
            <person name="Shirouzu T."/>
            <person name="Yoshinaga Y."/>
            <person name="Martin F.M."/>
            <person name="Grigoriev I.V."/>
            <person name="Hibbett D.S."/>
        </authorList>
    </citation>
    <scope>NUCLEOTIDE SEQUENCE [LARGE SCALE GENOMIC DNA]</scope>
    <source>
        <strain evidence="2 3">HHB12029</strain>
    </source>
</reference>
<feature type="region of interest" description="Disordered" evidence="1">
    <location>
        <begin position="181"/>
        <end position="213"/>
    </location>
</feature>
<keyword evidence="3" id="KW-1185">Reference proteome</keyword>
<protein>
    <recommendedName>
        <fullName evidence="4">PARP-type domain-containing protein</fullName>
    </recommendedName>
</protein>
<evidence type="ECO:0008006" key="4">
    <source>
        <dbReference type="Google" id="ProtNLM"/>
    </source>
</evidence>
<name>A0A165I8Z7_EXIGL</name>
<organism evidence="2 3">
    <name type="scientific">Exidia glandulosa HHB12029</name>
    <dbReference type="NCBI Taxonomy" id="1314781"/>
    <lineage>
        <taxon>Eukaryota</taxon>
        <taxon>Fungi</taxon>
        <taxon>Dikarya</taxon>
        <taxon>Basidiomycota</taxon>
        <taxon>Agaricomycotina</taxon>
        <taxon>Agaricomycetes</taxon>
        <taxon>Auriculariales</taxon>
        <taxon>Exidiaceae</taxon>
        <taxon>Exidia</taxon>
    </lineage>
</organism>
<dbReference type="AlphaFoldDB" id="A0A165I8Z7"/>
<dbReference type="EMBL" id="KV425996">
    <property type="protein sequence ID" value="KZV93070.1"/>
    <property type="molecule type" value="Genomic_DNA"/>
</dbReference>
<proteinExistence type="predicted"/>
<dbReference type="InParanoid" id="A0A165I8Z7"/>
<gene>
    <name evidence="2" type="ORF">EXIGLDRAFT_835977</name>
</gene>
<evidence type="ECO:0000313" key="3">
    <source>
        <dbReference type="Proteomes" id="UP000077266"/>
    </source>
</evidence>